<dbReference type="GO" id="GO:1902570">
    <property type="term" value="P:protein localization to nucleolus"/>
    <property type="evidence" value="ECO:0007669"/>
    <property type="project" value="TreeGrafter"/>
</dbReference>
<organism evidence="4 5">
    <name type="scientific">Crenichthys baileyi</name>
    <name type="common">White River springfish</name>
    <dbReference type="NCBI Taxonomy" id="28760"/>
    <lineage>
        <taxon>Eukaryota</taxon>
        <taxon>Metazoa</taxon>
        <taxon>Chordata</taxon>
        <taxon>Craniata</taxon>
        <taxon>Vertebrata</taxon>
        <taxon>Euteleostomi</taxon>
        <taxon>Actinopterygii</taxon>
        <taxon>Neopterygii</taxon>
        <taxon>Teleostei</taxon>
        <taxon>Neoteleostei</taxon>
        <taxon>Acanthomorphata</taxon>
        <taxon>Ovalentaria</taxon>
        <taxon>Atherinomorphae</taxon>
        <taxon>Cyprinodontiformes</taxon>
        <taxon>Goodeidae</taxon>
        <taxon>Crenichthys</taxon>
    </lineage>
</organism>
<feature type="region of interest" description="Disordered" evidence="2">
    <location>
        <begin position="244"/>
        <end position="335"/>
    </location>
</feature>
<feature type="compositionally biased region" description="Acidic residues" evidence="2">
    <location>
        <begin position="672"/>
        <end position="682"/>
    </location>
</feature>
<dbReference type="GO" id="GO:0003723">
    <property type="term" value="F:RNA binding"/>
    <property type="evidence" value="ECO:0007669"/>
    <property type="project" value="UniProtKB-KW"/>
</dbReference>
<feature type="compositionally biased region" description="Basic and acidic residues" evidence="2">
    <location>
        <begin position="576"/>
        <end position="594"/>
    </location>
</feature>
<evidence type="ECO:0000313" key="4">
    <source>
        <dbReference type="EMBL" id="KAK5614152.1"/>
    </source>
</evidence>
<feature type="compositionally biased region" description="Basic and acidic residues" evidence="2">
    <location>
        <begin position="535"/>
        <end position="544"/>
    </location>
</feature>
<feature type="compositionally biased region" description="Low complexity" evidence="2">
    <location>
        <begin position="595"/>
        <end position="608"/>
    </location>
</feature>
<name>A0AAV9RYU9_9TELE</name>
<evidence type="ECO:0000313" key="5">
    <source>
        <dbReference type="Proteomes" id="UP001311232"/>
    </source>
</evidence>
<feature type="compositionally biased region" description="Acidic residues" evidence="2">
    <location>
        <begin position="881"/>
        <end position="896"/>
    </location>
</feature>
<sequence>MEDSHIQHCMFGPLGLTMGSQNTAPPFDPGCSGTTVATIYYGHCVDWVVSKFGRVLPVLQLRCRKGSKARTVKYDPSKYSHNIRRLDRTSPDKTTSVTQLTWGVEGGDDDISKKRRGEFPPYEPIKPKKTRTDAVDSHNAFSRFKRAQNSDRNTEVHPLTNGSDLLTNHRAAQRKGRWFSDSDVDSDEEIRRLVAAQQSSHGALQQEAEDDNLEVVGLDYLVKSGPKGYEEDYDSAGTDELFESKRNPAAPLQEKPSSPTAKQFSAKRSDKKRQTKRKTPSGDVSSSKPSSSLQKDNPAAVHPVIKHAADSHSDEHDEEEGNSSDSSSDFDFPALFSPSASHLRITLADLQKLAETRVPSILGSGLKLSSPPEGPAPKEAITPDEILASILGDDSSSDDEEQKKKKRKTEGETSTSLQVSEGNADKCRRRKRENKHGETKTSEVLRNPQTDSSSGSEEEKMSAAEDQPSSTSCSEEDEQEAGAAPCPAPAPCSESSSCEEEEEEQAPPRLVLAAEEEEELQKKANMRRLAALQQRQKEAEEHKRVIQGALANLDAPPPTSGKHIVFGSDDEEEKQEVESKKPLFQDSQSDDKAATDAAAAANQYATQQEVRLKPSAPQLFAASEDEEGDEEEDGSRFDIRPEFEGRAGQKLMALQSRFGTDERFRMDSRFLEDDEEEEEEEKTEAQKSLEDDEALEEEKKKNLTILQSVLGSSQQTSSKTAGKAKKFRDVSALHYDPSKEEHAAFETKTDETMKESKATRKKKREEAHKLPEVSKDIYFEVSGDLKAVFGPMNNGSAEGEEEKNWDQVVEEEGGGGEQQLLSSLLSADPSTMSEESTGFRFSFFGDESEAASGETTEYKAEKIQAPKVSWHQDPRFHDSSSEEEEEEEDQEEEEEKEGQSSTGAKITEEETPSKPDFFFFSSDDHRLKDGPRLFCRMSQLEEQREQWEERTSTLRQEYRKKHKDARRKLKTSQKS</sequence>
<feature type="compositionally biased region" description="Basic and acidic residues" evidence="2">
    <location>
        <begin position="634"/>
        <end position="647"/>
    </location>
</feature>
<accession>A0AAV9RYU9</accession>
<protein>
    <recommendedName>
        <fullName evidence="3">Elongation factor 1 beta central acidic region eukaryote domain-containing protein</fullName>
    </recommendedName>
</protein>
<keyword evidence="5" id="KW-1185">Reference proteome</keyword>
<feature type="compositionally biased region" description="Low complexity" evidence="2">
    <location>
        <begin position="281"/>
        <end position="292"/>
    </location>
</feature>
<feature type="compositionally biased region" description="Basic and acidic residues" evidence="2">
    <location>
        <begin position="940"/>
        <end position="952"/>
    </location>
</feature>
<reference evidence="4 5" key="1">
    <citation type="submission" date="2021-06" db="EMBL/GenBank/DDBJ databases">
        <authorList>
            <person name="Palmer J.M."/>
        </authorList>
    </citation>
    <scope>NUCLEOTIDE SEQUENCE [LARGE SCALE GENOMIC DNA]</scope>
    <source>
        <strain evidence="4 5">MEX-2019</strain>
        <tissue evidence="4">Muscle</tissue>
    </source>
</reference>
<feature type="domain" description="Elongation factor 1 beta central acidic region eukaryote" evidence="3">
    <location>
        <begin position="178"/>
        <end position="205"/>
    </location>
</feature>
<feature type="compositionally biased region" description="Basic and acidic residues" evidence="2">
    <location>
        <begin position="659"/>
        <end position="671"/>
    </location>
</feature>
<dbReference type="EMBL" id="JAHHUM010001171">
    <property type="protein sequence ID" value="KAK5614152.1"/>
    <property type="molecule type" value="Genomic_DNA"/>
</dbReference>
<feature type="compositionally biased region" description="Acidic residues" evidence="2">
    <location>
        <begin position="623"/>
        <end position="633"/>
    </location>
</feature>
<dbReference type="SMART" id="SM01182">
    <property type="entry name" value="EF-1_beta_acid"/>
    <property type="match status" value="7"/>
</dbReference>
<feature type="domain" description="Elongation factor 1 beta central acidic region eukaryote" evidence="3">
    <location>
        <begin position="511"/>
        <end position="536"/>
    </location>
</feature>
<dbReference type="AlphaFoldDB" id="A0AAV9RYU9"/>
<feature type="compositionally biased region" description="Basic and acidic residues" evidence="2">
    <location>
        <begin position="856"/>
        <end position="880"/>
    </location>
</feature>
<evidence type="ECO:0000256" key="2">
    <source>
        <dbReference type="SAM" id="MobiDB-lite"/>
    </source>
</evidence>
<feature type="compositionally biased region" description="Low complexity" evidence="2">
    <location>
        <begin position="323"/>
        <end position="335"/>
    </location>
</feature>
<feature type="region of interest" description="Disordered" evidence="2">
    <location>
        <begin position="940"/>
        <end position="975"/>
    </location>
</feature>
<comment type="caution">
    <text evidence="4">The sequence shown here is derived from an EMBL/GenBank/DDBJ whole genome shotgun (WGS) entry which is preliminary data.</text>
</comment>
<gene>
    <name evidence="4" type="ORF">CRENBAI_008609</name>
</gene>
<keyword evidence="1" id="KW-0694">RNA-binding</keyword>
<dbReference type="Proteomes" id="UP001311232">
    <property type="component" value="Unassembled WGS sequence"/>
</dbReference>
<dbReference type="PANTHER" id="PTHR48029:SF1">
    <property type="entry name" value="NUCLEOLAR PROTEIN 8"/>
    <property type="match status" value="1"/>
</dbReference>
<dbReference type="GO" id="GO:0005730">
    <property type="term" value="C:nucleolus"/>
    <property type="evidence" value="ECO:0007669"/>
    <property type="project" value="TreeGrafter"/>
</dbReference>
<feature type="region of interest" description="Disordered" evidence="2">
    <location>
        <begin position="363"/>
        <end position="767"/>
    </location>
</feature>
<evidence type="ECO:0000259" key="3">
    <source>
        <dbReference type="SMART" id="SM01182"/>
    </source>
</evidence>
<feature type="domain" description="Elongation factor 1 beta central acidic region eukaryote" evidence="3">
    <location>
        <begin position="619"/>
        <end position="647"/>
    </location>
</feature>
<feature type="compositionally biased region" description="Basic and acidic residues" evidence="2">
    <location>
        <begin position="727"/>
        <end position="767"/>
    </location>
</feature>
<feature type="domain" description="Elongation factor 1 beta central acidic region eukaryote" evidence="3">
    <location>
        <begin position="390"/>
        <end position="417"/>
    </location>
</feature>
<feature type="domain" description="Elongation factor 1 beta central acidic region eukaryote" evidence="3">
    <location>
        <begin position="670"/>
        <end position="696"/>
    </location>
</feature>
<feature type="domain" description="Elongation factor 1 beta central acidic region eukaryote" evidence="3">
    <location>
        <begin position="843"/>
        <end position="870"/>
    </location>
</feature>
<feature type="compositionally biased region" description="Basic residues" evidence="2">
    <location>
        <begin position="958"/>
        <end position="975"/>
    </location>
</feature>
<feature type="compositionally biased region" description="Basic residues" evidence="2">
    <location>
        <begin position="269"/>
        <end position="279"/>
    </location>
</feature>
<dbReference type="PANTHER" id="PTHR48029">
    <property type="entry name" value="NUCLEOLAR PROTEIN 8"/>
    <property type="match status" value="1"/>
</dbReference>
<feature type="domain" description="Elongation factor 1 beta central acidic region eukaryote" evidence="3">
    <location>
        <begin position="565"/>
        <end position="592"/>
    </location>
</feature>
<feature type="compositionally biased region" description="Low complexity" evidence="2">
    <location>
        <begin position="481"/>
        <end position="496"/>
    </location>
</feature>
<feature type="region of interest" description="Disordered" evidence="2">
    <location>
        <begin position="103"/>
        <end position="168"/>
    </location>
</feature>
<feature type="compositionally biased region" description="Polar residues" evidence="2">
    <location>
        <begin position="704"/>
        <end position="720"/>
    </location>
</feature>
<feature type="compositionally biased region" description="Acidic residues" evidence="2">
    <location>
        <begin position="798"/>
        <end position="814"/>
    </location>
</feature>
<feature type="compositionally biased region" description="Polar residues" evidence="2">
    <location>
        <begin position="444"/>
        <end position="455"/>
    </location>
</feature>
<feature type="region of interest" description="Disordered" evidence="2">
    <location>
        <begin position="790"/>
        <end position="926"/>
    </location>
</feature>
<proteinExistence type="predicted"/>
<dbReference type="InterPro" id="IPR018940">
    <property type="entry name" value="EF-1_beta_acid_region_euk"/>
</dbReference>
<evidence type="ECO:0000256" key="1">
    <source>
        <dbReference type="ARBA" id="ARBA00022884"/>
    </source>
</evidence>